<dbReference type="Proteomes" id="UP001189429">
    <property type="component" value="Unassembled WGS sequence"/>
</dbReference>
<evidence type="ECO:0000256" key="1">
    <source>
        <dbReference type="SAM" id="Phobius"/>
    </source>
</evidence>
<sequence length="183" mass="19687">MPRSVALQREGQCVLCVSGGRNAWVWDPSAIRRRASVGTPPGFRGAAPAQPEWCGGSVLSSSPPLLHPALRAAPILAQPPAALARPSAHPQACVHTCAPMPWIQAAFLFMFVLFFWWGPDFSEDGGAPEKPPDLRSRLCLRSRHSATSREVASALRSPAAFCEGLLLLLLLILLLSLPLLLLL</sequence>
<keyword evidence="1" id="KW-1133">Transmembrane helix</keyword>
<feature type="transmembrane region" description="Helical" evidence="1">
    <location>
        <begin position="100"/>
        <end position="118"/>
    </location>
</feature>
<organism evidence="2 3">
    <name type="scientific">Prorocentrum cordatum</name>
    <dbReference type="NCBI Taxonomy" id="2364126"/>
    <lineage>
        <taxon>Eukaryota</taxon>
        <taxon>Sar</taxon>
        <taxon>Alveolata</taxon>
        <taxon>Dinophyceae</taxon>
        <taxon>Prorocentrales</taxon>
        <taxon>Prorocentraceae</taxon>
        <taxon>Prorocentrum</taxon>
    </lineage>
</organism>
<evidence type="ECO:0000313" key="3">
    <source>
        <dbReference type="Proteomes" id="UP001189429"/>
    </source>
</evidence>
<reference evidence="2" key="1">
    <citation type="submission" date="2023-10" db="EMBL/GenBank/DDBJ databases">
        <authorList>
            <person name="Chen Y."/>
            <person name="Shah S."/>
            <person name="Dougan E. K."/>
            <person name="Thang M."/>
            <person name="Chan C."/>
        </authorList>
    </citation>
    <scope>NUCLEOTIDE SEQUENCE [LARGE SCALE GENOMIC DNA]</scope>
</reference>
<keyword evidence="1" id="KW-0472">Membrane</keyword>
<comment type="caution">
    <text evidence="2">The sequence shown here is derived from an EMBL/GenBank/DDBJ whole genome shotgun (WGS) entry which is preliminary data.</text>
</comment>
<dbReference type="EMBL" id="CAUYUJ010019178">
    <property type="protein sequence ID" value="CAK0889196.1"/>
    <property type="molecule type" value="Genomic_DNA"/>
</dbReference>
<proteinExistence type="predicted"/>
<accession>A0ABN9WR55</accession>
<gene>
    <name evidence="2" type="ORF">PCOR1329_LOCUS69794</name>
</gene>
<keyword evidence="1" id="KW-0812">Transmembrane</keyword>
<keyword evidence="3" id="KW-1185">Reference proteome</keyword>
<protein>
    <submittedName>
        <fullName evidence="2">Uncharacterized protein</fullName>
    </submittedName>
</protein>
<feature type="transmembrane region" description="Helical" evidence="1">
    <location>
        <begin position="164"/>
        <end position="182"/>
    </location>
</feature>
<name>A0ABN9WR55_9DINO</name>
<feature type="non-terminal residue" evidence="2">
    <location>
        <position position="183"/>
    </location>
</feature>
<evidence type="ECO:0000313" key="2">
    <source>
        <dbReference type="EMBL" id="CAK0889196.1"/>
    </source>
</evidence>